<evidence type="ECO:0000256" key="7">
    <source>
        <dbReference type="SAM" id="MobiDB-lite"/>
    </source>
</evidence>
<feature type="compositionally biased region" description="Low complexity" evidence="7">
    <location>
        <begin position="15"/>
        <end position="29"/>
    </location>
</feature>
<feature type="domain" description="Major facilitator superfamily (MFS) profile" evidence="9">
    <location>
        <begin position="57"/>
        <end position="553"/>
    </location>
</feature>
<evidence type="ECO:0000313" key="11">
    <source>
        <dbReference type="Proteomes" id="UP000233524"/>
    </source>
</evidence>
<name>A0A2N3NJ52_9PEZI</name>
<evidence type="ECO:0000256" key="6">
    <source>
        <dbReference type="ARBA" id="ARBA00023136"/>
    </source>
</evidence>
<dbReference type="InterPro" id="IPR020846">
    <property type="entry name" value="MFS_dom"/>
</dbReference>
<evidence type="ECO:0000256" key="2">
    <source>
        <dbReference type="ARBA" id="ARBA00007520"/>
    </source>
</evidence>
<accession>A0A2N3NJ52</accession>
<keyword evidence="4 8" id="KW-0812">Transmembrane</keyword>
<dbReference type="PANTHER" id="PTHR23501:SF12">
    <property type="entry name" value="MAJOR FACILITATOR SUPERFAMILY (MFS) PROFILE DOMAIN-CONTAINING PROTEIN-RELATED"/>
    <property type="match status" value="1"/>
</dbReference>
<feature type="transmembrane region" description="Helical" evidence="8">
    <location>
        <begin position="388"/>
        <end position="409"/>
    </location>
</feature>
<comment type="caution">
    <text evidence="10">The sequence shown here is derived from an EMBL/GenBank/DDBJ whole genome shotgun (WGS) entry which is preliminary data.</text>
</comment>
<dbReference type="Proteomes" id="UP000233524">
    <property type="component" value="Unassembled WGS sequence"/>
</dbReference>
<sequence length="553" mass="59339">MSTLSQDLEKGGIDATSTPATSSPAARSSVDSHNRKGNDGDEQPVGRKITGLKWFLVCIAIFSANLLYGLDTTIAADIQASVSDSFENVTQLGWLGVGMALGSVCGILPLGKAYALFNTKWLFIGSLAMFAGGSALCGASPTMSAMIIGRVCAGVGGAGMYLGTLNLIAITTNPTETAVYVGVTGLVYGLGCILGPIIGGAFADSTATWRWAFYINLVIFGVMSPVYVFLLPSLPRAPETTTLQKIRSMDWLGIILNAAMNVCFVVAFTFGGAIWAWHDRRFIALSTLFVVFTAAFATTQSLCILTNKADRLFPCEFLRNRQLVLLYICMSCLGSSLFVTIYYVPFYYLFVHGESGTQAAIRLMPFICILVAVLVICGFALPRLGYHMVWYLACGLLIIAGAGAMYHVTASTPDAHVYGFTVILAFGMTVTQAGYDVATRIAPKDRIPEAIQFMNISQGQSQLLGLTIASALFQNEAFRGVKEILGGMGYADADIQQAITGSRSVLLQGLSPELNQRCLDVVIETISKEWILVLTAGALHTVCSLLMTRKRFP</sequence>
<feature type="transmembrane region" description="Helical" evidence="8">
    <location>
        <begin position="147"/>
        <end position="170"/>
    </location>
</feature>
<gene>
    <name evidence="10" type="ORF">jhhlp_000654</name>
</gene>
<dbReference type="PROSITE" id="PS50850">
    <property type="entry name" value="MFS"/>
    <property type="match status" value="1"/>
</dbReference>
<evidence type="ECO:0000256" key="5">
    <source>
        <dbReference type="ARBA" id="ARBA00022989"/>
    </source>
</evidence>
<evidence type="ECO:0000259" key="9">
    <source>
        <dbReference type="PROSITE" id="PS50850"/>
    </source>
</evidence>
<dbReference type="EMBL" id="NLAX01000003">
    <property type="protein sequence ID" value="PKS12448.1"/>
    <property type="molecule type" value="Genomic_DNA"/>
</dbReference>
<feature type="transmembrane region" description="Helical" evidence="8">
    <location>
        <begin position="283"/>
        <end position="305"/>
    </location>
</feature>
<feature type="transmembrane region" description="Helical" evidence="8">
    <location>
        <begin position="415"/>
        <end position="438"/>
    </location>
</feature>
<feature type="transmembrane region" description="Helical" evidence="8">
    <location>
        <begin position="325"/>
        <end position="348"/>
    </location>
</feature>
<reference evidence="10 11" key="1">
    <citation type="journal article" date="2017" name="G3 (Bethesda)">
        <title>First Draft Genome Sequence of the Pathogenic Fungus Lomentospora prolificans (Formerly Scedosporium prolificans).</title>
        <authorList>
            <person name="Luo R."/>
            <person name="Zimin A."/>
            <person name="Workman R."/>
            <person name="Fan Y."/>
            <person name="Pertea G."/>
            <person name="Grossman N."/>
            <person name="Wear M.P."/>
            <person name="Jia B."/>
            <person name="Miller H."/>
            <person name="Casadevall A."/>
            <person name="Timp W."/>
            <person name="Zhang S.X."/>
            <person name="Salzberg S.L."/>
        </authorList>
    </citation>
    <scope>NUCLEOTIDE SEQUENCE [LARGE SCALE GENOMIC DNA]</scope>
    <source>
        <strain evidence="10 11">JHH-5317</strain>
    </source>
</reference>
<evidence type="ECO:0000256" key="3">
    <source>
        <dbReference type="ARBA" id="ARBA00022448"/>
    </source>
</evidence>
<keyword evidence="5 8" id="KW-1133">Transmembrane helix</keyword>
<feature type="transmembrane region" description="Helical" evidence="8">
    <location>
        <begin position="52"/>
        <end position="70"/>
    </location>
</feature>
<evidence type="ECO:0000313" key="10">
    <source>
        <dbReference type="EMBL" id="PKS12448.1"/>
    </source>
</evidence>
<proteinExistence type="inferred from homology"/>
<feature type="transmembrane region" description="Helical" evidence="8">
    <location>
        <begin position="360"/>
        <end position="381"/>
    </location>
</feature>
<dbReference type="PANTHER" id="PTHR23501">
    <property type="entry name" value="MAJOR FACILITATOR SUPERFAMILY"/>
    <property type="match status" value="1"/>
</dbReference>
<dbReference type="OrthoDB" id="10021397at2759"/>
<evidence type="ECO:0000256" key="8">
    <source>
        <dbReference type="SAM" id="Phobius"/>
    </source>
</evidence>
<dbReference type="VEuPathDB" id="FungiDB:jhhlp_000654"/>
<dbReference type="Gene3D" id="1.20.1250.20">
    <property type="entry name" value="MFS general substrate transporter like domains"/>
    <property type="match status" value="2"/>
</dbReference>
<evidence type="ECO:0000256" key="4">
    <source>
        <dbReference type="ARBA" id="ARBA00022692"/>
    </source>
</evidence>
<organism evidence="10 11">
    <name type="scientific">Lomentospora prolificans</name>
    <dbReference type="NCBI Taxonomy" id="41688"/>
    <lineage>
        <taxon>Eukaryota</taxon>
        <taxon>Fungi</taxon>
        <taxon>Dikarya</taxon>
        <taxon>Ascomycota</taxon>
        <taxon>Pezizomycotina</taxon>
        <taxon>Sordariomycetes</taxon>
        <taxon>Hypocreomycetidae</taxon>
        <taxon>Microascales</taxon>
        <taxon>Microascaceae</taxon>
        <taxon>Lomentospora</taxon>
    </lineage>
</organism>
<comment type="similarity">
    <text evidence="2">Belongs to the major facilitator superfamily. TCR/Tet family.</text>
</comment>
<dbReference type="Pfam" id="PF07690">
    <property type="entry name" value="MFS_1"/>
    <property type="match status" value="1"/>
</dbReference>
<feature type="transmembrane region" description="Helical" evidence="8">
    <location>
        <begin position="90"/>
        <end position="110"/>
    </location>
</feature>
<feature type="region of interest" description="Disordered" evidence="7">
    <location>
        <begin position="1"/>
        <end position="43"/>
    </location>
</feature>
<feature type="transmembrane region" description="Helical" evidence="8">
    <location>
        <begin position="177"/>
        <end position="199"/>
    </location>
</feature>
<dbReference type="GO" id="GO:0005886">
    <property type="term" value="C:plasma membrane"/>
    <property type="evidence" value="ECO:0007669"/>
    <property type="project" value="TreeGrafter"/>
</dbReference>
<dbReference type="InterPro" id="IPR036259">
    <property type="entry name" value="MFS_trans_sf"/>
</dbReference>
<dbReference type="SUPFAM" id="SSF103473">
    <property type="entry name" value="MFS general substrate transporter"/>
    <property type="match status" value="1"/>
</dbReference>
<keyword evidence="11" id="KW-1185">Reference proteome</keyword>
<evidence type="ECO:0000256" key="1">
    <source>
        <dbReference type="ARBA" id="ARBA00004141"/>
    </source>
</evidence>
<feature type="transmembrane region" description="Helical" evidence="8">
    <location>
        <begin position="211"/>
        <end position="230"/>
    </location>
</feature>
<protein>
    <recommendedName>
        <fullName evidence="9">Major facilitator superfamily (MFS) profile domain-containing protein</fullName>
    </recommendedName>
</protein>
<keyword evidence="3" id="KW-0813">Transport</keyword>
<feature type="transmembrane region" description="Helical" evidence="8">
    <location>
        <begin position="122"/>
        <end position="141"/>
    </location>
</feature>
<comment type="subcellular location">
    <subcellularLocation>
        <location evidence="1">Membrane</location>
        <topology evidence="1">Multi-pass membrane protein</topology>
    </subcellularLocation>
</comment>
<dbReference type="AlphaFoldDB" id="A0A2N3NJ52"/>
<feature type="transmembrane region" description="Helical" evidence="8">
    <location>
        <begin position="251"/>
        <end position="277"/>
    </location>
</feature>
<dbReference type="GO" id="GO:0022857">
    <property type="term" value="F:transmembrane transporter activity"/>
    <property type="evidence" value="ECO:0007669"/>
    <property type="project" value="InterPro"/>
</dbReference>
<feature type="compositionally biased region" description="Basic and acidic residues" evidence="7">
    <location>
        <begin position="30"/>
        <end position="39"/>
    </location>
</feature>
<dbReference type="InterPro" id="IPR011701">
    <property type="entry name" value="MFS"/>
</dbReference>
<dbReference type="InParanoid" id="A0A2N3NJ52"/>
<keyword evidence="6 8" id="KW-0472">Membrane</keyword>